<reference evidence="1 2" key="1">
    <citation type="submission" date="2012-08" db="EMBL/GenBank/DDBJ databases">
        <authorList>
            <person name="Harkins D.M."/>
            <person name="Durkin A.S."/>
            <person name="Selengut J.D."/>
            <person name="Sanka R."/>
            <person name="DePew J."/>
            <person name="Purushe J."/>
            <person name="Matthias M.A."/>
            <person name="Vinetz J.M."/>
            <person name="Sutton G.G."/>
            <person name="Nelson W.C."/>
            <person name="Fouts D.E."/>
        </authorList>
    </citation>
    <scope>NUCLEOTIDE SEQUENCE [LARGE SCALE GENOMIC DNA]</scope>
    <source>
        <strain evidence="1 2">MMD4847</strain>
    </source>
</reference>
<organism evidence="1 2">
    <name type="scientific">Leptospira licerasiae str. MMD4847</name>
    <dbReference type="NCBI Taxonomy" id="1049971"/>
    <lineage>
        <taxon>Bacteria</taxon>
        <taxon>Pseudomonadati</taxon>
        <taxon>Spirochaetota</taxon>
        <taxon>Spirochaetia</taxon>
        <taxon>Leptospirales</taxon>
        <taxon>Leptospiraceae</taxon>
        <taxon>Leptospira</taxon>
    </lineage>
</organism>
<protein>
    <recommendedName>
        <fullName evidence="3">DUF4505 domain-containing protein</fullName>
    </recommendedName>
</protein>
<sequence>MRIYFYRIDASGRLFHENSELTDKKFLDFFFTHLEKNQTGKYPEYAYISPCGKEMNFVQTEHYPVLFKHRIGDKLYYGGEKGTLFQPENLKFDLFGNLLHPFQNEIWGRISTEVLLDPELEWRESPENWNLIWNGKNFLIPKFDPANPSDLV</sequence>
<evidence type="ECO:0008006" key="3">
    <source>
        <dbReference type="Google" id="ProtNLM"/>
    </source>
</evidence>
<dbReference type="RefSeq" id="WP_008590125.1">
    <property type="nucleotide sequence ID" value="NZ_AHOM02000004.1"/>
</dbReference>
<gene>
    <name evidence="1" type="ORF">LEP1GSC178_2759</name>
</gene>
<name>A0ABN0HAG4_9LEPT</name>
<dbReference type="Pfam" id="PF14956">
    <property type="entry name" value="DUF4505"/>
    <property type="match status" value="1"/>
</dbReference>
<dbReference type="PANTHER" id="PTHR31449:SF3">
    <property type="entry name" value="UPF0598 PROTEIN C8ORF82"/>
    <property type="match status" value="1"/>
</dbReference>
<dbReference type="PANTHER" id="PTHR31449">
    <property type="entry name" value="UPF0598 PROTEIN C8ORF82"/>
    <property type="match status" value="1"/>
</dbReference>
<evidence type="ECO:0000313" key="2">
    <source>
        <dbReference type="Proteomes" id="UP000018720"/>
    </source>
</evidence>
<dbReference type="Proteomes" id="UP000018720">
    <property type="component" value="Unassembled WGS sequence"/>
</dbReference>
<evidence type="ECO:0000313" key="1">
    <source>
        <dbReference type="EMBL" id="EJZ42750.1"/>
    </source>
</evidence>
<dbReference type="InterPro" id="IPR028108">
    <property type="entry name" value="DUF4505"/>
</dbReference>
<comment type="caution">
    <text evidence="1">The sequence shown here is derived from an EMBL/GenBank/DDBJ whole genome shotgun (WGS) entry which is preliminary data.</text>
</comment>
<keyword evidence="2" id="KW-1185">Reference proteome</keyword>
<accession>A0ABN0HAG4</accession>
<proteinExistence type="predicted"/>
<dbReference type="EMBL" id="AHOM02000004">
    <property type="protein sequence ID" value="EJZ42750.1"/>
    <property type="molecule type" value="Genomic_DNA"/>
</dbReference>